<organism evidence="3 4">
    <name type="scientific">Marinitoga aeolica</name>
    <dbReference type="NCBI Taxonomy" id="2809031"/>
    <lineage>
        <taxon>Bacteria</taxon>
        <taxon>Thermotogati</taxon>
        <taxon>Thermotogota</taxon>
        <taxon>Thermotogae</taxon>
        <taxon>Petrotogales</taxon>
        <taxon>Petrotogaceae</taxon>
        <taxon>Marinitoga</taxon>
    </lineage>
</organism>
<sequence length="270" mass="31211">MEKDNTTVNEINNILKGNTGDKNIKKNKNELKNINTLFILNNTKDIRDLAKGEKEKVLEKHIKQRYKNILKDLVIKDLCKKIELTKNIRHNMISSLKNRYDIISYKIYTKTPFLVGAGIPSIDEIGFYWSRNLGLPIIPGTTIKGAFRKYLESEKSTFIKEIFGEEDKKGKVSFLDAVPINDIELGIEYQTPHFQKYYNGNQPPNDVYNPVPLNFLSVFKGKFRVDIIIERNNNNIVEEIQSNFKNFIEYYGLGAKTSMGYGRFKINGQL</sequence>
<dbReference type="InterPro" id="IPR010172">
    <property type="entry name" value="CRISPR-assoc_prot_TM1791"/>
</dbReference>
<dbReference type="InterPro" id="IPR005537">
    <property type="entry name" value="RAMP_III_fam"/>
</dbReference>
<dbReference type="Pfam" id="PF03787">
    <property type="entry name" value="RAMPs"/>
    <property type="match status" value="1"/>
</dbReference>
<keyword evidence="1" id="KW-0051">Antiviral defense</keyword>
<dbReference type="Proteomes" id="UP001232493">
    <property type="component" value="Chromosome"/>
</dbReference>
<accession>A0ABY8PTW7</accession>
<evidence type="ECO:0000259" key="2">
    <source>
        <dbReference type="Pfam" id="PF03787"/>
    </source>
</evidence>
<dbReference type="PANTHER" id="PTHR39965:SF1">
    <property type="entry name" value="CRISPR SYSTEM CMR SUBUNIT CMR6"/>
    <property type="match status" value="1"/>
</dbReference>
<dbReference type="NCBIfam" id="TIGR01898">
    <property type="entry name" value="cas_TM1791_cmr6"/>
    <property type="match status" value="1"/>
</dbReference>
<keyword evidence="4" id="KW-1185">Reference proteome</keyword>
<evidence type="ECO:0000313" key="3">
    <source>
        <dbReference type="EMBL" id="WGS66054.1"/>
    </source>
</evidence>
<gene>
    <name evidence="3" type="primary">cmr6</name>
    <name evidence="3" type="ORF">JRV97_01070</name>
</gene>
<dbReference type="PANTHER" id="PTHR39965">
    <property type="entry name" value="CRISPR SYSTEM CMR SUBUNIT CMR6"/>
    <property type="match status" value="1"/>
</dbReference>
<feature type="domain" description="CRISPR type III-associated protein" evidence="2">
    <location>
        <begin position="106"/>
        <end position="265"/>
    </location>
</feature>
<reference evidence="3 4" key="1">
    <citation type="submission" date="2021-02" db="EMBL/GenBank/DDBJ databases">
        <title>Characterization of Marinitoga sp. nov. str. BP5-C20A.</title>
        <authorList>
            <person name="Erauso G."/>
            <person name="Postec A."/>
        </authorList>
    </citation>
    <scope>NUCLEOTIDE SEQUENCE [LARGE SCALE GENOMIC DNA]</scope>
    <source>
        <strain evidence="3 4">BP5-C20A</strain>
    </source>
</reference>
<protein>
    <submittedName>
        <fullName evidence="3">Type III-B CRISPR module RAMP protein Cmr6</fullName>
    </submittedName>
</protein>
<dbReference type="EMBL" id="CP069362">
    <property type="protein sequence ID" value="WGS66054.1"/>
    <property type="molecule type" value="Genomic_DNA"/>
</dbReference>
<evidence type="ECO:0000256" key="1">
    <source>
        <dbReference type="ARBA" id="ARBA00023118"/>
    </source>
</evidence>
<proteinExistence type="predicted"/>
<evidence type="ECO:0000313" key="4">
    <source>
        <dbReference type="Proteomes" id="UP001232493"/>
    </source>
</evidence>
<name>A0ABY8PTW7_9BACT</name>